<evidence type="ECO:0000313" key="5">
    <source>
        <dbReference type="EMBL" id="TVY75883.1"/>
    </source>
</evidence>
<dbReference type="Pfam" id="PF17747">
    <property type="entry name" value="VID27_PH"/>
    <property type="match status" value="1"/>
</dbReference>
<feature type="region of interest" description="Disordered" evidence="1">
    <location>
        <begin position="392"/>
        <end position="435"/>
    </location>
</feature>
<dbReference type="Pfam" id="PF08553">
    <property type="entry name" value="VID27"/>
    <property type="match status" value="1"/>
</dbReference>
<organism evidence="5 6">
    <name type="scientific">Lachnellula suecica</name>
    <dbReference type="NCBI Taxonomy" id="602035"/>
    <lineage>
        <taxon>Eukaryota</taxon>
        <taxon>Fungi</taxon>
        <taxon>Dikarya</taxon>
        <taxon>Ascomycota</taxon>
        <taxon>Pezizomycotina</taxon>
        <taxon>Leotiomycetes</taxon>
        <taxon>Helotiales</taxon>
        <taxon>Lachnaceae</taxon>
        <taxon>Lachnellula</taxon>
    </lineage>
</organism>
<dbReference type="Proteomes" id="UP000469558">
    <property type="component" value="Unassembled WGS sequence"/>
</dbReference>
<dbReference type="InterPro" id="IPR040768">
    <property type="entry name" value="Vid27_PH"/>
</dbReference>
<dbReference type="InterPro" id="IPR011044">
    <property type="entry name" value="Quino_amine_DH_bsu"/>
</dbReference>
<gene>
    <name evidence="5" type="primary">vid27</name>
    <name evidence="5" type="ORF">LSUE1_G005982</name>
</gene>
<dbReference type="Pfam" id="PF17748">
    <property type="entry name" value="VID27_N"/>
    <property type="match status" value="1"/>
</dbReference>
<dbReference type="InterPro" id="IPR040458">
    <property type="entry name" value="Vid27"/>
</dbReference>
<protein>
    <submittedName>
        <fullName evidence="5">Vacuolar import and degradation protein</fullName>
    </submittedName>
</protein>
<keyword evidence="6" id="KW-1185">Reference proteome</keyword>
<evidence type="ECO:0000259" key="2">
    <source>
        <dbReference type="Pfam" id="PF08553"/>
    </source>
</evidence>
<feature type="compositionally biased region" description="Low complexity" evidence="1">
    <location>
        <begin position="228"/>
        <end position="237"/>
    </location>
</feature>
<evidence type="ECO:0000259" key="3">
    <source>
        <dbReference type="Pfam" id="PF17747"/>
    </source>
</evidence>
<feature type="region of interest" description="Disordered" evidence="1">
    <location>
        <begin position="183"/>
        <end position="254"/>
    </location>
</feature>
<feature type="region of interest" description="Disordered" evidence="1">
    <location>
        <begin position="785"/>
        <end position="809"/>
    </location>
</feature>
<dbReference type="GO" id="GO:0005737">
    <property type="term" value="C:cytoplasm"/>
    <property type="evidence" value="ECO:0007669"/>
    <property type="project" value="TreeGrafter"/>
</dbReference>
<reference evidence="5 6" key="1">
    <citation type="submission" date="2018-05" db="EMBL/GenBank/DDBJ databases">
        <title>Genome sequencing and assembly of the regulated plant pathogen Lachnellula willkommii and related sister species for the development of diagnostic species identification markers.</title>
        <authorList>
            <person name="Giroux E."/>
            <person name="Bilodeau G."/>
        </authorList>
    </citation>
    <scope>NUCLEOTIDE SEQUENCE [LARGE SCALE GENOMIC DNA]</scope>
    <source>
        <strain evidence="5 6">CBS 268.59</strain>
    </source>
</reference>
<feature type="domain" description="Vacuolar import/degradation Vid27 C-terminal" evidence="2">
    <location>
        <begin position="436"/>
        <end position="788"/>
    </location>
</feature>
<name>A0A8T9C700_9HELO</name>
<feature type="domain" description="Vid27 N-terminal" evidence="4">
    <location>
        <begin position="1"/>
        <end position="175"/>
    </location>
</feature>
<dbReference type="EMBL" id="QGMK01000924">
    <property type="protein sequence ID" value="TVY75883.1"/>
    <property type="molecule type" value="Genomic_DNA"/>
</dbReference>
<feature type="compositionally biased region" description="Acidic residues" evidence="1">
    <location>
        <begin position="392"/>
        <end position="410"/>
    </location>
</feature>
<dbReference type="PANTHER" id="PTHR31913">
    <property type="entry name" value="VACUOLAR IMPORT AND DEGRADATION PROTEIN 27"/>
    <property type="match status" value="1"/>
</dbReference>
<dbReference type="SUPFAM" id="SSF50969">
    <property type="entry name" value="YVTN repeat-like/Quinoprotein amine dehydrogenase"/>
    <property type="match status" value="1"/>
</dbReference>
<comment type="caution">
    <text evidence="5">The sequence shown here is derived from an EMBL/GenBank/DDBJ whole genome shotgun (WGS) entry which is preliminary data.</text>
</comment>
<evidence type="ECO:0000259" key="4">
    <source>
        <dbReference type="Pfam" id="PF17748"/>
    </source>
</evidence>
<evidence type="ECO:0000256" key="1">
    <source>
        <dbReference type="SAM" id="MobiDB-lite"/>
    </source>
</evidence>
<feature type="domain" description="Vid27 PH-like" evidence="3">
    <location>
        <begin position="259"/>
        <end position="366"/>
    </location>
</feature>
<dbReference type="GO" id="GO:0005634">
    <property type="term" value="C:nucleus"/>
    <property type="evidence" value="ECO:0007669"/>
    <property type="project" value="TreeGrafter"/>
</dbReference>
<dbReference type="PANTHER" id="PTHR31913:SF0">
    <property type="entry name" value="VACUOLAR IMPORT AND DEGRADATION PROTEIN 27"/>
    <property type="match status" value="1"/>
</dbReference>
<sequence length="825" mass="92569">MFVLRNVGKYIFGDGSKESMIELAQGQLYIVRPLSPKGYSELIFKDGAARIRRTNQDFQYQLVIQRAYEEGEEELLDDEDAEDADTAALAAERDEKTFLLDESLHFRSEIRQGGEKVLAWRDLSGDAGDLYEFVCDNSIDEGQVQTFELTAVQCQYERKHRKPFTTATTQQLAEFAFVDEQPIPSASPIHSPTHSPEALSPVTNMPPPARDTARNTANSALKRERTSTKSSKATAESPNLHDIPTAAPPVQDHPESKSTLAEEIAELHLFDFNSGTFLLQDPAVKATITEVGSWRYYLQVGSKEHRDWLGQDIIADINPVFQYEYLSCIFNAYARSGDAFSWLLRFKDEATLLRFQEGLMQALWEQLNEMKWQKIKEDERDYVMEAFQDLNMEDAPPDEPEEADEEESENDGQQSEHYDSDEEDDDVLTRDDDGNVNSQLAVGYKHDRSFVVRGSKIGVFKHTPNNHLEFSTNISRVETPNGKLFSPKKVMLHAEDNNLILQSESDPNSLYRMDLNYGKIVDEWKVHDAIPVNTFAPESKFAQMTGEQTFLGLSRNALYRIDPRLAGNKLVDTELKQYVSKNDFSAAATTEKGYIAVASNKGDIRMFDRLGINAKTHIPALGEPIIGLDVSADGRWVLATCRTYLLLIDALQKEGKNEGKLGFEKSFGKDSKPQPRRLGLSPSHVAQFQHETGAALSFTTARFNTGEGLDETSIITATGPFIVTWNMKKVLRGTKDPYTVKRYAEEVKADNFKYGSDKNVIVALPNEVNMVAKQSFKKPTRESIATPARLGGGSFGGRQSDAGRLGTRDSARYKLGKEDVVNSPY</sequence>
<dbReference type="InterPro" id="IPR040979">
    <property type="entry name" value="Vid27_N"/>
</dbReference>
<dbReference type="OrthoDB" id="10251113at2759"/>
<accession>A0A8T9C700</accession>
<evidence type="ECO:0000313" key="6">
    <source>
        <dbReference type="Proteomes" id="UP000469558"/>
    </source>
</evidence>
<proteinExistence type="predicted"/>
<dbReference type="AlphaFoldDB" id="A0A8T9C700"/>
<dbReference type="InterPro" id="IPR013863">
    <property type="entry name" value="VID27_C"/>
</dbReference>